<evidence type="ECO:0000256" key="1">
    <source>
        <dbReference type="SAM" id="MobiDB-lite"/>
    </source>
</evidence>
<dbReference type="AlphaFoldDB" id="A0A5C5ZL52"/>
<protein>
    <submittedName>
        <fullName evidence="3">Uncharacterized protein</fullName>
    </submittedName>
</protein>
<comment type="caution">
    <text evidence="3">The sequence shown here is derived from an EMBL/GenBank/DDBJ whole genome shotgun (WGS) entry which is preliminary data.</text>
</comment>
<dbReference type="Proteomes" id="UP000315440">
    <property type="component" value="Unassembled WGS sequence"/>
</dbReference>
<feature type="region of interest" description="Disordered" evidence="1">
    <location>
        <begin position="423"/>
        <end position="445"/>
    </location>
</feature>
<dbReference type="OrthoDB" id="5984932at2"/>
<keyword evidence="4" id="KW-1185">Reference proteome</keyword>
<accession>A0A5C5ZL52</accession>
<dbReference type="EMBL" id="SJPQ01000002">
    <property type="protein sequence ID" value="TWT88164.1"/>
    <property type="molecule type" value="Genomic_DNA"/>
</dbReference>
<feature type="transmembrane region" description="Helical" evidence="2">
    <location>
        <begin position="68"/>
        <end position="88"/>
    </location>
</feature>
<gene>
    <name evidence="3" type="ORF">Mal64_16410</name>
</gene>
<evidence type="ECO:0000256" key="2">
    <source>
        <dbReference type="SAM" id="Phobius"/>
    </source>
</evidence>
<feature type="transmembrane region" description="Helical" evidence="2">
    <location>
        <begin position="41"/>
        <end position="61"/>
    </location>
</feature>
<sequence length="445" mass="47821">MSNQPSEPDSPPRVRFTIFDLSVVTAFLAVALSPISWLGEFYLMNLVPSLALVVLVGYALWKRSTVGAFVVVGAFLFLIVAVGGVIMFIPTATLNHTALTLVALLATLPWRGRQRVVAAACGLAFLVTYGSMLHGAYNRALRVDALRAAYPRQSIAELMRAAVATEADTAIAQGIPVGLNKAQDGDLTALEEEHDQSYWWRSRSGLLKRLQEDSYRRFVAASGFGVGRFLEGSLLGVEDEPPAAVGDRLPAAISTPFVTDALRDLHGFSRSNFLDPDRIGYVDSTGGVVGFTSHAFVRPPGVPRNASTYEDEARGSWRLLQLDLVSLLLHDEPVAYVSDKLPNMEELGVGVPTRGLDAFEREALPKLYRSSDLEVVETPTDEGTHIRMLGAIRAAASCAVCHPTQRGALLGAFSYELLELEGQDGKPLPDGAAPGGEQSTDQAGG</sequence>
<reference evidence="3 4" key="1">
    <citation type="submission" date="2019-02" db="EMBL/GenBank/DDBJ databases">
        <title>Deep-cultivation of Planctomycetes and their phenomic and genomic characterization uncovers novel biology.</title>
        <authorList>
            <person name="Wiegand S."/>
            <person name="Jogler M."/>
            <person name="Boedeker C."/>
            <person name="Pinto D."/>
            <person name="Vollmers J."/>
            <person name="Rivas-Marin E."/>
            <person name="Kohn T."/>
            <person name="Peeters S.H."/>
            <person name="Heuer A."/>
            <person name="Rast P."/>
            <person name="Oberbeckmann S."/>
            <person name="Bunk B."/>
            <person name="Jeske O."/>
            <person name="Meyerdierks A."/>
            <person name="Storesund J.E."/>
            <person name="Kallscheuer N."/>
            <person name="Luecker S."/>
            <person name="Lage O.M."/>
            <person name="Pohl T."/>
            <person name="Merkel B.J."/>
            <person name="Hornburger P."/>
            <person name="Mueller R.-W."/>
            <person name="Bruemmer F."/>
            <person name="Labrenz M."/>
            <person name="Spormann A.M."/>
            <person name="Op Den Camp H."/>
            <person name="Overmann J."/>
            <person name="Amann R."/>
            <person name="Jetten M.S.M."/>
            <person name="Mascher T."/>
            <person name="Medema M.H."/>
            <person name="Devos D.P."/>
            <person name="Kaster A.-K."/>
            <person name="Ovreas L."/>
            <person name="Rohde M."/>
            <person name="Galperin M.Y."/>
            <person name="Jogler C."/>
        </authorList>
    </citation>
    <scope>NUCLEOTIDE SEQUENCE [LARGE SCALE GENOMIC DNA]</scope>
    <source>
        <strain evidence="3 4">Mal64</strain>
    </source>
</reference>
<evidence type="ECO:0000313" key="3">
    <source>
        <dbReference type="EMBL" id="TWT88164.1"/>
    </source>
</evidence>
<dbReference type="RefSeq" id="WP_146398987.1">
    <property type="nucleotide sequence ID" value="NZ_SJPQ01000002.1"/>
</dbReference>
<evidence type="ECO:0000313" key="4">
    <source>
        <dbReference type="Proteomes" id="UP000315440"/>
    </source>
</evidence>
<keyword evidence="2" id="KW-0812">Transmembrane</keyword>
<feature type="transmembrane region" description="Helical" evidence="2">
    <location>
        <begin position="117"/>
        <end position="137"/>
    </location>
</feature>
<keyword evidence="2" id="KW-0472">Membrane</keyword>
<proteinExistence type="predicted"/>
<keyword evidence="2" id="KW-1133">Transmembrane helix</keyword>
<organism evidence="3 4">
    <name type="scientific">Pseudobythopirellula maris</name>
    <dbReference type="NCBI Taxonomy" id="2527991"/>
    <lineage>
        <taxon>Bacteria</taxon>
        <taxon>Pseudomonadati</taxon>
        <taxon>Planctomycetota</taxon>
        <taxon>Planctomycetia</taxon>
        <taxon>Pirellulales</taxon>
        <taxon>Lacipirellulaceae</taxon>
        <taxon>Pseudobythopirellula</taxon>
    </lineage>
</organism>
<feature type="transmembrane region" description="Helical" evidence="2">
    <location>
        <begin position="94"/>
        <end position="110"/>
    </location>
</feature>
<name>A0A5C5ZL52_9BACT</name>
<feature type="transmembrane region" description="Helical" evidence="2">
    <location>
        <begin position="16"/>
        <end position="35"/>
    </location>
</feature>